<protein>
    <recommendedName>
        <fullName evidence="1">AAA+ ATPase domain-containing protein</fullName>
    </recommendedName>
</protein>
<dbReference type="Proteomes" id="UP000188184">
    <property type="component" value="Chromosome"/>
</dbReference>
<keyword evidence="3" id="KW-1185">Reference proteome</keyword>
<dbReference type="PANTHER" id="PTHR43581:SF4">
    <property type="entry name" value="ATP_GTP PHOSPHATASE"/>
    <property type="match status" value="1"/>
</dbReference>
<gene>
    <name evidence="2" type="ORF">B0X71_03380</name>
</gene>
<evidence type="ECO:0000313" key="2">
    <source>
        <dbReference type="EMBL" id="AQQ52246.1"/>
    </source>
</evidence>
<dbReference type="SMART" id="SM00382">
    <property type="entry name" value="AAA"/>
    <property type="match status" value="1"/>
</dbReference>
<dbReference type="InterPro" id="IPR027417">
    <property type="entry name" value="P-loop_NTPase"/>
</dbReference>
<dbReference type="InterPro" id="IPR003593">
    <property type="entry name" value="AAA+_ATPase"/>
</dbReference>
<dbReference type="EMBL" id="CP019640">
    <property type="protein sequence ID" value="AQQ52246.1"/>
    <property type="molecule type" value="Genomic_DNA"/>
</dbReference>
<evidence type="ECO:0000313" key="3">
    <source>
        <dbReference type="Proteomes" id="UP000188184"/>
    </source>
</evidence>
<sequence>MTQIKSFRVKKYRGIDTSSFEGLSNINLFVGDNNTGKTSILEALQLMSNTPPKQNFLTVSRLRERSIMPYRYGTSSMELLEWLFPKNKQKELESISLSFEKGEEKLDFTWEPSFEEVYESQLKSNFHDSRIKQEELEYENMLDLDEETEIKVLNVTMRAKRNDVELSTIDFSFIESAIRPALNSDSPIHSYHSRFISSVDHRLIPFSAKAFNDLIKSGHRDLLIEILQRFDKKIHNIELLMDDGVGRRSVAVPYIAHEDLGLVPMSMFGDGLRKAVTLTLAVISSKSEVLLIDEIETGIHTDMMSSFFQWFNTLCKKYDVQVFATTHSLEALDGLLKINQGDFDRIVVYRLEKRNGTTKVKRFSGEQLHKVRFILGQEVR</sequence>
<dbReference type="GO" id="GO:0016887">
    <property type="term" value="F:ATP hydrolysis activity"/>
    <property type="evidence" value="ECO:0007669"/>
    <property type="project" value="InterPro"/>
</dbReference>
<evidence type="ECO:0000259" key="1">
    <source>
        <dbReference type="SMART" id="SM00382"/>
    </source>
</evidence>
<proteinExistence type="predicted"/>
<dbReference type="GO" id="GO:0005524">
    <property type="term" value="F:ATP binding"/>
    <property type="evidence" value="ECO:0007669"/>
    <property type="project" value="InterPro"/>
</dbReference>
<accession>A0A1Q2KVV1</accession>
<dbReference type="RefSeq" id="WP_077588121.1">
    <property type="nucleotide sequence ID" value="NZ_CP019640.1"/>
</dbReference>
<feature type="domain" description="AAA+ ATPase" evidence="1">
    <location>
        <begin position="23"/>
        <end position="353"/>
    </location>
</feature>
<dbReference type="SUPFAM" id="SSF52540">
    <property type="entry name" value="P-loop containing nucleoside triphosphate hydrolases"/>
    <property type="match status" value="1"/>
</dbReference>
<dbReference type="Gene3D" id="3.40.50.300">
    <property type="entry name" value="P-loop containing nucleotide triphosphate hydrolases"/>
    <property type="match status" value="1"/>
</dbReference>
<dbReference type="PANTHER" id="PTHR43581">
    <property type="entry name" value="ATP/GTP PHOSPHATASE"/>
    <property type="match status" value="1"/>
</dbReference>
<name>A0A1Q2KVV1_9BACL</name>
<dbReference type="AlphaFoldDB" id="A0A1Q2KVV1"/>
<dbReference type="Pfam" id="PF13304">
    <property type="entry name" value="AAA_21"/>
    <property type="match status" value="1"/>
</dbReference>
<dbReference type="OrthoDB" id="9801813at2"/>
<organism evidence="2 3">
    <name type="scientific">Planococcus lenghuensis</name>
    <dbReference type="NCBI Taxonomy" id="2213202"/>
    <lineage>
        <taxon>Bacteria</taxon>
        <taxon>Bacillati</taxon>
        <taxon>Bacillota</taxon>
        <taxon>Bacilli</taxon>
        <taxon>Bacillales</taxon>
        <taxon>Caryophanaceae</taxon>
        <taxon>Planococcus</taxon>
    </lineage>
</organism>
<reference evidence="2 3" key="1">
    <citation type="submission" date="2017-02" db="EMBL/GenBank/DDBJ databases">
        <title>The complete genomic sequence of a novel cold adapted crude oil-degrading bacterium Planococcus qaidamina Y42.</title>
        <authorList>
            <person name="Yang R."/>
        </authorList>
    </citation>
    <scope>NUCLEOTIDE SEQUENCE [LARGE SCALE GENOMIC DNA]</scope>
    <source>
        <strain evidence="2 3">Y42</strain>
    </source>
</reference>
<dbReference type="KEGG" id="pmar:B0X71_03380"/>
<dbReference type="InterPro" id="IPR051396">
    <property type="entry name" value="Bact_Antivir_Def_Nuclease"/>
</dbReference>
<dbReference type="InterPro" id="IPR003959">
    <property type="entry name" value="ATPase_AAA_core"/>
</dbReference>